<dbReference type="PROSITE" id="PS50088">
    <property type="entry name" value="ANK_REPEAT"/>
    <property type="match status" value="1"/>
</dbReference>
<proteinExistence type="predicted"/>
<dbReference type="Proteomes" id="UP000005237">
    <property type="component" value="Unassembled WGS sequence"/>
</dbReference>
<accession>A0A8R1E087</accession>
<organism evidence="2 3">
    <name type="scientific">Caenorhabditis japonica</name>
    <dbReference type="NCBI Taxonomy" id="281687"/>
    <lineage>
        <taxon>Eukaryota</taxon>
        <taxon>Metazoa</taxon>
        <taxon>Ecdysozoa</taxon>
        <taxon>Nematoda</taxon>
        <taxon>Chromadorea</taxon>
        <taxon>Rhabditida</taxon>
        <taxon>Rhabditina</taxon>
        <taxon>Rhabditomorpha</taxon>
        <taxon>Rhabditoidea</taxon>
        <taxon>Rhabditidae</taxon>
        <taxon>Peloderinae</taxon>
        <taxon>Caenorhabditis</taxon>
    </lineage>
</organism>
<name>A0A8R1E087_CAEJA</name>
<dbReference type="AlphaFoldDB" id="A0A8R1E087"/>
<feature type="repeat" description="ANK" evidence="1">
    <location>
        <begin position="264"/>
        <end position="298"/>
    </location>
</feature>
<dbReference type="InterPro" id="IPR036770">
    <property type="entry name" value="Ankyrin_rpt-contain_sf"/>
</dbReference>
<keyword evidence="3" id="KW-1185">Reference proteome</keyword>
<protein>
    <submittedName>
        <fullName evidence="2">ANK_REP_REGION domain-containing protein</fullName>
    </submittedName>
</protein>
<evidence type="ECO:0000256" key="1">
    <source>
        <dbReference type="PROSITE-ProRule" id="PRU00023"/>
    </source>
</evidence>
<sequence>MSILTDTLACYDHEREIQNHDSVQMLDGNIDAQRMQSLVIRERVLGGSHSDVHYYLRFRGAVYCDMGQLNKCYDLWKHALELQQTHFAPLHLGTVTTFQSFQETFVMTINDFINQHHQLPGLRVKSSWVKYLFDRICLELERVVKYQGNLLEDTECCGREPCIHATEDGEIQKLVIVAVHLVNIIDRLSLPSMENSAEKDEDVAEKDVKLDVARLLRSCHLKRIPFLHYALEERLHDPESLPKAAVLAQFLECADVDVNSKDKNGNTPLHIVLQARVPRGSLISLLLRHGAYLLARNDDGVVVWNELKRMHQGVTRRELYEMKLGRYLTLGGIAANAMRIKYADSFEGVETMLPRELKDFYLAH</sequence>
<reference evidence="3" key="1">
    <citation type="submission" date="2010-08" db="EMBL/GenBank/DDBJ databases">
        <authorList>
            <consortium name="Caenorhabditis japonica Sequencing Consortium"/>
            <person name="Wilson R.K."/>
        </authorList>
    </citation>
    <scope>NUCLEOTIDE SEQUENCE [LARGE SCALE GENOMIC DNA]</scope>
    <source>
        <strain evidence="3">DF5081</strain>
    </source>
</reference>
<dbReference type="EnsemblMetazoa" id="CJA15249.2">
    <property type="protein sequence ID" value="CJA15249.2"/>
    <property type="gene ID" value="WBGene00134453"/>
</dbReference>
<dbReference type="SUPFAM" id="SSF48403">
    <property type="entry name" value="Ankyrin repeat"/>
    <property type="match status" value="1"/>
</dbReference>
<evidence type="ECO:0000313" key="3">
    <source>
        <dbReference type="Proteomes" id="UP000005237"/>
    </source>
</evidence>
<dbReference type="InterPro" id="IPR002110">
    <property type="entry name" value="Ankyrin_rpt"/>
</dbReference>
<keyword evidence="1" id="KW-0040">ANK repeat</keyword>
<dbReference type="InterPro" id="IPR011990">
    <property type="entry name" value="TPR-like_helical_dom_sf"/>
</dbReference>
<dbReference type="PROSITE" id="PS50297">
    <property type="entry name" value="ANK_REP_REGION"/>
    <property type="match status" value="1"/>
</dbReference>
<dbReference type="Gene3D" id="1.25.40.20">
    <property type="entry name" value="Ankyrin repeat-containing domain"/>
    <property type="match status" value="1"/>
</dbReference>
<dbReference type="EnsemblMetazoa" id="CJA15249.1">
    <property type="protein sequence ID" value="CJA15249.1"/>
    <property type="gene ID" value="WBGene00134453"/>
</dbReference>
<evidence type="ECO:0000313" key="2">
    <source>
        <dbReference type="EnsemblMetazoa" id="CJA15249.2"/>
    </source>
</evidence>
<dbReference type="Gene3D" id="1.25.40.10">
    <property type="entry name" value="Tetratricopeptide repeat domain"/>
    <property type="match status" value="1"/>
</dbReference>
<reference evidence="2" key="2">
    <citation type="submission" date="2022-06" db="UniProtKB">
        <authorList>
            <consortium name="EnsemblMetazoa"/>
        </authorList>
    </citation>
    <scope>IDENTIFICATION</scope>
    <source>
        <strain evidence="2">DF5081</strain>
    </source>
</reference>